<dbReference type="EMBL" id="QLLI01000009">
    <property type="protein sequence ID" value="RAI93682.1"/>
    <property type="molecule type" value="Genomic_DNA"/>
</dbReference>
<reference evidence="3 4" key="1">
    <citation type="submission" date="2018-06" db="EMBL/GenBank/DDBJ databases">
        <title>Freshwater and sediment microbial communities from various areas in North America, analyzing microbe dynamics in response to fracking.</title>
        <authorList>
            <person name="Lamendella R."/>
        </authorList>
    </citation>
    <scope>NUCLEOTIDE SEQUENCE [LARGE SCALE GENOMIC DNA]</scope>
    <source>
        <strain evidence="3 4">NG-13</strain>
    </source>
</reference>
<comment type="caution">
    <text evidence="3">The sequence shown here is derived from an EMBL/GenBank/DDBJ whole genome shotgun (WGS) entry which is preliminary data.</text>
</comment>
<dbReference type="PANTHER" id="PTHR30204:SF96">
    <property type="entry name" value="CHROMOSOME-ANCHORING PROTEIN RACA"/>
    <property type="match status" value="1"/>
</dbReference>
<feature type="domain" description="HTH merR-type" evidence="2">
    <location>
        <begin position="5"/>
        <end position="56"/>
    </location>
</feature>
<dbReference type="PANTHER" id="PTHR30204">
    <property type="entry name" value="REDOX-CYCLING DRUG-SENSING TRANSCRIPTIONAL ACTIVATOR SOXR"/>
    <property type="match status" value="1"/>
</dbReference>
<keyword evidence="1" id="KW-0238">DNA-binding</keyword>
<dbReference type="RefSeq" id="WP_309251344.1">
    <property type="nucleotide sequence ID" value="NZ_QLLI01000009.1"/>
</dbReference>
<dbReference type="InterPro" id="IPR009061">
    <property type="entry name" value="DNA-bd_dom_put_sf"/>
</dbReference>
<organism evidence="3 4">
    <name type="scientific">Paenibacillus pabuli</name>
    <dbReference type="NCBI Taxonomy" id="1472"/>
    <lineage>
        <taxon>Bacteria</taxon>
        <taxon>Bacillati</taxon>
        <taxon>Bacillota</taxon>
        <taxon>Bacilli</taxon>
        <taxon>Bacillales</taxon>
        <taxon>Paenibacillaceae</taxon>
        <taxon>Paenibacillus</taxon>
    </lineage>
</organism>
<dbReference type="InterPro" id="IPR000551">
    <property type="entry name" value="MerR-type_HTH_dom"/>
</dbReference>
<evidence type="ECO:0000313" key="3">
    <source>
        <dbReference type="EMBL" id="RAI93682.1"/>
    </source>
</evidence>
<sequence>MKTPYFTVKDIIQITGITKRALHYYDKTDLLKPSKVEDNGYRYYDQEALGNLQMIL</sequence>
<proteinExistence type="predicted"/>
<name>A0ABX9BHX1_9BACL</name>
<dbReference type="InterPro" id="IPR047057">
    <property type="entry name" value="MerR_fam"/>
</dbReference>
<evidence type="ECO:0000259" key="2">
    <source>
        <dbReference type="PROSITE" id="PS50937"/>
    </source>
</evidence>
<dbReference type="PROSITE" id="PS50937">
    <property type="entry name" value="HTH_MERR_2"/>
    <property type="match status" value="1"/>
</dbReference>
<dbReference type="SUPFAM" id="SSF46955">
    <property type="entry name" value="Putative DNA-binding domain"/>
    <property type="match status" value="1"/>
</dbReference>
<dbReference type="Gene3D" id="1.10.1660.10">
    <property type="match status" value="1"/>
</dbReference>
<protein>
    <submittedName>
        <fullName evidence="3">MerR-like DNA binding protein</fullName>
    </submittedName>
</protein>
<evidence type="ECO:0000313" key="4">
    <source>
        <dbReference type="Proteomes" id="UP000248827"/>
    </source>
</evidence>
<keyword evidence="4" id="KW-1185">Reference proteome</keyword>
<gene>
    <name evidence="3" type="ORF">DET54_109138</name>
</gene>
<evidence type="ECO:0000256" key="1">
    <source>
        <dbReference type="ARBA" id="ARBA00023125"/>
    </source>
</evidence>
<dbReference type="Proteomes" id="UP000248827">
    <property type="component" value="Unassembled WGS sequence"/>
</dbReference>
<accession>A0ABX9BHX1</accession>
<dbReference type="Pfam" id="PF13411">
    <property type="entry name" value="MerR_1"/>
    <property type="match status" value="1"/>
</dbReference>